<name>A0A9W9AAQ3_9AGAR</name>
<comment type="caution">
    <text evidence="2">The sequence shown here is derived from an EMBL/GenBank/DDBJ whole genome shotgun (WGS) entry which is preliminary data.</text>
</comment>
<accession>A0A9W9AAQ3</accession>
<organism evidence="2 3">
    <name type="scientific">Lentinula lateritia</name>
    <dbReference type="NCBI Taxonomy" id="40482"/>
    <lineage>
        <taxon>Eukaryota</taxon>
        <taxon>Fungi</taxon>
        <taxon>Dikarya</taxon>
        <taxon>Basidiomycota</taxon>
        <taxon>Agaricomycotina</taxon>
        <taxon>Agaricomycetes</taxon>
        <taxon>Agaricomycetidae</taxon>
        <taxon>Agaricales</taxon>
        <taxon>Marasmiineae</taxon>
        <taxon>Omphalotaceae</taxon>
        <taxon>Lentinula</taxon>
    </lineage>
</organism>
<gene>
    <name evidence="2" type="ORF">C8J55DRAFT_515203</name>
</gene>
<reference evidence="2" key="2">
    <citation type="journal article" date="2023" name="Proc. Natl. Acad. Sci. U.S.A.">
        <title>A global phylogenomic analysis of the shiitake genus Lentinula.</title>
        <authorList>
            <person name="Sierra-Patev S."/>
            <person name="Min B."/>
            <person name="Naranjo-Ortiz M."/>
            <person name="Looney B."/>
            <person name="Konkel Z."/>
            <person name="Slot J.C."/>
            <person name="Sakamoto Y."/>
            <person name="Steenwyk J.L."/>
            <person name="Rokas A."/>
            <person name="Carro J."/>
            <person name="Camarero S."/>
            <person name="Ferreira P."/>
            <person name="Molpeceres G."/>
            <person name="Ruiz-Duenas F.J."/>
            <person name="Serrano A."/>
            <person name="Henrissat B."/>
            <person name="Drula E."/>
            <person name="Hughes K.W."/>
            <person name="Mata J.L."/>
            <person name="Ishikawa N.K."/>
            <person name="Vargas-Isla R."/>
            <person name="Ushijima S."/>
            <person name="Smith C.A."/>
            <person name="Donoghue J."/>
            <person name="Ahrendt S."/>
            <person name="Andreopoulos W."/>
            <person name="He G."/>
            <person name="LaButti K."/>
            <person name="Lipzen A."/>
            <person name="Ng V."/>
            <person name="Riley R."/>
            <person name="Sandor L."/>
            <person name="Barry K."/>
            <person name="Martinez A.T."/>
            <person name="Xiao Y."/>
            <person name="Gibbons J.G."/>
            <person name="Terashima K."/>
            <person name="Grigoriev I.V."/>
            <person name="Hibbett D."/>
        </authorList>
    </citation>
    <scope>NUCLEOTIDE SEQUENCE</scope>
    <source>
        <strain evidence="2">Sp2 HRB7682 ss15</strain>
    </source>
</reference>
<reference evidence="2" key="1">
    <citation type="submission" date="2022-08" db="EMBL/GenBank/DDBJ databases">
        <authorList>
            <consortium name="DOE Joint Genome Institute"/>
            <person name="Min B."/>
            <person name="Riley R."/>
            <person name="Sierra-Patev S."/>
            <person name="Naranjo-Ortiz M."/>
            <person name="Looney B."/>
            <person name="Konkel Z."/>
            <person name="Slot J.C."/>
            <person name="Sakamoto Y."/>
            <person name="Steenwyk J.L."/>
            <person name="Rokas A."/>
            <person name="Carro J."/>
            <person name="Camarero S."/>
            <person name="Ferreira P."/>
            <person name="Molpeceres G."/>
            <person name="Ruiz-Duenas F.J."/>
            <person name="Serrano A."/>
            <person name="Henrissat B."/>
            <person name="Drula E."/>
            <person name="Hughes K.W."/>
            <person name="Mata J.L."/>
            <person name="Ishikawa N.K."/>
            <person name="Vargas-Isla R."/>
            <person name="Ushijima S."/>
            <person name="Smith C.A."/>
            <person name="Ahrendt S."/>
            <person name="Andreopoulos W."/>
            <person name="He G."/>
            <person name="Labutti K."/>
            <person name="Lipzen A."/>
            <person name="Ng V."/>
            <person name="Sandor L."/>
            <person name="Barry K."/>
            <person name="Martinez A.T."/>
            <person name="Xiao Y."/>
            <person name="Gibbons J.G."/>
            <person name="Terashima K."/>
            <person name="Hibbett D.S."/>
            <person name="Grigoriev I.V."/>
        </authorList>
    </citation>
    <scope>NUCLEOTIDE SEQUENCE</scope>
    <source>
        <strain evidence="2">Sp2 HRB7682 ss15</strain>
    </source>
</reference>
<proteinExistence type="predicted"/>
<evidence type="ECO:0000313" key="2">
    <source>
        <dbReference type="EMBL" id="KAJ4477665.1"/>
    </source>
</evidence>
<dbReference type="AlphaFoldDB" id="A0A9W9AAQ3"/>
<evidence type="ECO:0000256" key="1">
    <source>
        <dbReference type="SAM" id="MobiDB-lite"/>
    </source>
</evidence>
<dbReference type="EMBL" id="JANVFS010000018">
    <property type="protein sequence ID" value="KAJ4477665.1"/>
    <property type="molecule type" value="Genomic_DNA"/>
</dbReference>
<protein>
    <submittedName>
        <fullName evidence="2">Uncharacterized protein</fullName>
    </submittedName>
</protein>
<dbReference type="Proteomes" id="UP001150238">
    <property type="component" value="Unassembled WGS sequence"/>
</dbReference>
<evidence type="ECO:0000313" key="3">
    <source>
        <dbReference type="Proteomes" id="UP001150238"/>
    </source>
</evidence>
<feature type="region of interest" description="Disordered" evidence="1">
    <location>
        <begin position="1"/>
        <end position="24"/>
    </location>
</feature>
<sequence>MGQEDLQQRRSGVGDVSVARSSFHPSTVPGTGIIWNGRSTFNSWTPSRQPERLKFPRSSSLQPVAEHYKPTSITRRMYISPAFRLAV</sequence>